<reference evidence="1" key="1">
    <citation type="journal article" date="2013" name="Genetics">
        <title>The draft genome and transcriptome of Panagrellus redivivus are shaped by the harsh demands of a free-living lifestyle.</title>
        <authorList>
            <person name="Srinivasan J."/>
            <person name="Dillman A.R."/>
            <person name="Macchietto M.G."/>
            <person name="Heikkinen L."/>
            <person name="Lakso M."/>
            <person name="Fracchia K.M."/>
            <person name="Antoshechkin I."/>
            <person name="Mortazavi A."/>
            <person name="Wong G."/>
            <person name="Sternberg P.W."/>
        </authorList>
    </citation>
    <scope>NUCLEOTIDE SEQUENCE [LARGE SCALE GENOMIC DNA]</scope>
    <source>
        <strain evidence="1">MT8872</strain>
    </source>
</reference>
<protein>
    <submittedName>
        <fullName evidence="2">6-Cys domain-containing protein</fullName>
    </submittedName>
</protein>
<name>A0A7E4ZTY8_PANRE</name>
<sequence length="523" mass="59848">MEKREAVDKKQCPDEYYEPVLVDGTEAYLVAPFDVVPVCRDALIPEVGVNAMCSFTPPDLVNCAYVMTNADFKLRQRCVETFRRYGYPNVESVDNLSVRLASNIWKLPLKCAIGEPVLVFVEDRWDLWHWNVIEKCENGWKIIGRYQHFTQAKENHPFVRNIVYDSRHTEISETSLKALFPGGTFHLASQEPDVYFPFDFINNRIRKGNFDGYEVLPYFDFDIFCQFEGKTVQFPMADRVPPFTIEQFVDVGDSLEVKIYVVTPADRFEKELPSIVKTFNFDRPASRTVLITITVDKTLLPIATYKTLTLRRFDVQEDPFIPNVLCPCGEPVDVIHYQSSHDDAVDDNTSNSTLPEQLSQLELGPPTTILTFTSDNRVLVETDKTYTGATQHLAYVRLEAWKVPQVGKRAFEALKTHPDSVYYDITRLLATDFDPDYPHPMWGFKTTRGADGKVVIHDGGEIEMQPIFLFGLIVNSMRLYINEHLESNVTHLGIRLPTGSVVSEDDLNMLSQRNGVKLTLLNW</sequence>
<dbReference type="Proteomes" id="UP000492821">
    <property type="component" value="Unassembled WGS sequence"/>
</dbReference>
<dbReference type="WBParaSite" id="Pan_g17149.t1">
    <property type="protein sequence ID" value="Pan_g17149.t1"/>
    <property type="gene ID" value="Pan_g17149"/>
</dbReference>
<accession>A0A7E4ZTY8</accession>
<keyword evidence="1" id="KW-1185">Reference proteome</keyword>
<organism evidence="1 2">
    <name type="scientific">Panagrellus redivivus</name>
    <name type="common">Microworm</name>
    <dbReference type="NCBI Taxonomy" id="6233"/>
    <lineage>
        <taxon>Eukaryota</taxon>
        <taxon>Metazoa</taxon>
        <taxon>Ecdysozoa</taxon>
        <taxon>Nematoda</taxon>
        <taxon>Chromadorea</taxon>
        <taxon>Rhabditida</taxon>
        <taxon>Tylenchina</taxon>
        <taxon>Panagrolaimomorpha</taxon>
        <taxon>Panagrolaimoidea</taxon>
        <taxon>Panagrolaimidae</taxon>
        <taxon>Panagrellus</taxon>
    </lineage>
</organism>
<evidence type="ECO:0000313" key="2">
    <source>
        <dbReference type="WBParaSite" id="Pan_g17149.t1"/>
    </source>
</evidence>
<proteinExistence type="predicted"/>
<reference evidence="2" key="2">
    <citation type="submission" date="2020-10" db="UniProtKB">
        <authorList>
            <consortium name="WormBaseParasite"/>
        </authorList>
    </citation>
    <scope>IDENTIFICATION</scope>
</reference>
<dbReference type="AlphaFoldDB" id="A0A7E4ZTY8"/>
<dbReference type="Gene3D" id="3.30.420.40">
    <property type="match status" value="1"/>
</dbReference>
<evidence type="ECO:0000313" key="1">
    <source>
        <dbReference type="Proteomes" id="UP000492821"/>
    </source>
</evidence>